<dbReference type="EMBL" id="CP013232">
    <property type="protein sequence ID" value="AMO92769.1"/>
    <property type="molecule type" value="Genomic_DNA"/>
</dbReference>
<dbReference type="PANTHER" id="PTHR43689">
    <property type="entry name" value="HYDROLASE"/>
    <property type="match status" value="1"/>
</dbReference>
<dbReference type="PANTHER" id="PTHR43689:SF8">
    <property type="entry name" value="ALPHA_BETA-HYDROLASES SUPERFAMILY PROTEIN"/>
    <property type="match status" value="1"/>
</dbReference>
<protein>
    <submittedName>
        <fullName evidence="2">Alpha/beta hydrolase fold family protein</fullName>
    </submittedName>
</protein>
<dbReference type="Gene3D" id="3.40.50.1820">
    <property type="entry name" value="alpha/beta hydrolase"/>
    <property type="match status" value="1"/>
</dbReference>
<keyword evidence="2" id="KW-0378">Hydrolase</keyword>
<organism evidence="2">
    <name type="scientific">Collimonas fungivorans</name>
    <dbReference type="NCBI Taxonomy" id="158899"/>
    <lineage>
        <taxon>Bacteria</taxon>
        <taxon>Pseudomonadati</taxon>
        <taxon>Pseudomonadota</taxon>
        <taxon>Betaproteobacteria</taxon>
        <taxon>Burkholderiales</taxon>
        <taxon>Oxalobacteraceae</taxon>
        <taxon>Collimonas</taxon>
    </lineage>
</organism>
<dbReference type="Pfam" id="PF12697">
    <property type="entry name" value="Abhydrolase_6"/>
    <property type="match status" value="1"/>
</dbReference>
<dbReference type="InterPro" id="IPR000073">
    <property type="entry name" value="AB_hydrolase_1"/>
</dbReference>
<name>A0A127P4L2_9BURK</name>
<evidence type="ECO:0000313" key="2">
    <source>
        <dbReference type="EMBL" id="AMO92769.1"/>
    </source>
</evidence>
<reference evidence="2 3" key="1">
    <citation type="submission" date="2015-11" db="EMBL/GenBank/DDBJ databases">
        <title>Exploring the genomic traits of fungus-feeding bacterial genus Collimonas.</title>
        <authorList>
            <person name="Song C."/>
            <person name="Schmidt R."/>
            <person name="de Jager V."/>
            <person name="Krzyzanowska D."/>
            <person name="Jongedijk E."/>
            <person name="Cankar K."/>
            <person name="Beekwilder J."/>
            <person name="van Veen A."/>
            <person name="de Boer W."/>
            <person name="van Veen J.A."/>
            <person name="Garbeva P."/>
        </authorList>
    </citation>
    <scope>NUCLEOTIDE SEQUENCE [LARGE SCALE GENOMIC DNA]</scope>
    <source>
        <strain evidence="2 3">Ter6</strain>
    </source>
</reference>
<dbReference type="InterPro" id="IPR029058">
    <property type="entry name" value="AB_hydrolase_fold"/>
</dbReference>
<dbReference type="PATRIC" id="fig|158899.10.peg.38"/>
<dbReference type="RefSeq" id="WP_150118563.1">
    <property type="nucleotide sequence ID" value="NZ_CP013232.1"/>
</dbReference>
<proteinExistence type="predicted"/>
<dbReference type="GO" id="GO:0016787">
    <property type="term" value="F:hydrolase activity"/>
    <property type="evidence" value="ECO:0007669"/>
    <property type="project" value="UniProtKB-KW"/>
</dbReference>
<sequence length="265" mass="28067">MSTPVEKLVPTPESVAKAFLTPRTDERTPVIAGFEGASRVETNGPTGKLVSWQAGRGPTVLLVHGWEGRSSDMAPFIPPLLAAGYRVVLVDLPAHGESEGTTSSIPACASALLKFQDLIGPVYAAIAHSVGCALTVEAVRHGLQVERLVLIAPPARYFDYAVGFGVQAGLDRHQVAAMIALLQEQGVDVADVDTPKAAANLKQPVLILHSNDDRVVPVSLGVEIAEAWPGARLLRFDGLGHRRILQAPEVIEAARAFLTTRSALA</sequence>
<feature type="domain" description="AB hydrolase-1" evidence="1">
    <location>
        <begin position="60"/>
        <end position="252"/>
    </location>
</feature>
<dbReference type="OrthoDB" id="9799989at2"/>
<evidence type="ECO:0000313" key="3">
    <source>
        <dbReference type="Proteomes" id="UP000072421"/>
    </source>
</evidence>
<evidence type="ECO:0000259" key="1">
    <source>
        <dbReference type="Pfam" id="PF12697"/>
    </source>
</evidence>
<dbReference type="Proteomes" id="UP000072421">
    <property type="component" value="Chromosome"/>
</dbReference>
<gene>
    <name evidence="2" type="ORF">CFter6_0038</name>
</gene>
<accession>A0A127P4L2</accession>
<dbReference type="AlphaFoldDB" id="A0A127P4L2"/>
<dbReference type="SUPFAM" id="SSF53474">
    <property type="entry name" value="alpha/beta-Hydrolases"/>
    <property type="match status" value="1"/>
</dbReference>